<dbReference type="GO" id="GO:0071944">
    <property type="term" value="C:cell periphery"/>
    <property type="evidence" value="ECO:0007669"/>
    <property type="project" value="UniProtKB-ARBA"/>
</dbReference>
<dbReference type="PANTHER" id="PTHR15549:SF26">
    <property type="entry name" value="AXIAL BUDDING PATTERN PROTEIN 2-RELATED"/>
    <property type="match status" value="1"/>
</dbReference>
<keyword evidence="8" id="KW-1185">Reference proteome</keyword>
<feature type="compositionally biased region" description="Polar residues" evidence="5">
    <location>
        <begin position="304"/>
        <end position="322"/>
    </location>
</feature>
<accession>A0A3N2PSB5</accession>
<gene>
    <name evidence="7" type="ORF">SODALDRAFT_334302</name>
</gene>
<dbReference type="PANTHER" id="PTHR15549">
    <property type="entry name" value="PAIRED IMMUNOGLOBULIN-LIKE TYPE 2 RECEPTOR"/>
    <property type="match status" value="1"/>
</dbReference>
<dbReference type="GeneID" id="39580646"/>
<evidence type="ECO:0008006" key="9">
    <source>
        <dbReference type="Google" id="ProtNLM"/>
    </source>
</evidence>
<keyword evidence="4 6" id="KW-0472">Membrane</keyword>
<dbReference type="GO" id="GO:0016020">
    <property type="term" value="C:membrane"/>
    <property type="evidence" value="ECO:0007669"/>
    <property type="project" value="UniProtKB-SubCell"/>
</dbReference>
<evidence type="ECO:0000313" key="7">
    <source>
        <dbReference type="EMBL" id="ROT37216.1"/>
    </source>
</evidence>
<evidence type="ECO:0000256" key="4">
    <source>
        <dbReference type="ARBA" id="ARBA00023136"/>
    </source>
</evidence>
<dbReference type="EMBL" id="ML119057">
    <property type="protein sequence ID" value="ROT37216.1"/>
    <property type="molecule type" value="Genomic_DNA"/>
</dbReference>
<evidence type="ECO:0000313" key="8">
    <source>
        <dbReference type="Proteomes" id="UP000272025"/>
    </source>
</evidence>
<comment type="subcellular location">
    <subcellularLocation>
        <location evidence="1">Membrane</location>
        <topology evidence="1">Single-pass membrane protein</topology>
    </subcellularLocation>
</comment>
<dbReference type="InterPro" id="IPR051694">
    <property type="entry name" value="Immunoregulatory_rcpt-like"/>
</dbReference>
<feature type="region of interest" description="Disordered" evidence="5">
    <location>
        <begin position="286"/>
        <end position="336"/>
    </location>
</feature>
<reference evidence="7 8" key="1">
    <citation type="journal article" date="2018" name="Mol. Ecol.">
        <title>The obligate alkalophilic soda-lake fungus Sodiomyces alkalinus has shifted to a protein diet.</title>
        <authorList>
            <person name="Grum-Grzhimaylo A.A."/>
            <person name="Falkoski D.L."/>
            <person name="van den Heuvel J."/>
            <person name="Valero-Jimenez C.A."/>
            <person name="Min B."/>
            <person name="Choi I.G."/>
            <person name="Lipzen A."/>
            <person name="Daum C.G."/>
            <person name="Aanen D.K."/>
            <person name="Tsang A."/>
            <person name="Henrissat B."/>
            <person name="Bilanenko E.N."/>
            <person name="de Vries R.P."/>
            <person name="van Kan J.A.L."/>
            <person name="Grigoriev I.V."/>
            <person name="Debets A.J.M."/>
        </authorList>
    </citation>
    <scope>NUCLEOTIDE SEQUENCE [LARGE SCALE GENOMIC DNA]</scope>
    <source>
        <strain evidence="7 8">F11</strain>
    </source>
</reference>
<sequence>MTLEPSSLGSLTTTFTPPARCTDLNDIYNIYSDVGPDIGAYQLQGPIDIRNCYPPDYNPLRSAYFSPGICPEGFTIACSRFNSVGAVTETVHTCCPTGIRHQCITDPVRRLHSTLICQSSLTGAGGLWTIDPITQISGGETTVTTLVGRNGGPAINAYGVEVRFQSTDFVSTESSVTTSAESSSAPSSSQPPETAESSSAPTPSETGTSGDSGGEGLGTGAIAGIAVGAAAGGILLGALLIWLWFRRRRRGRAAADADALPPGGMVEAKPGPKPLPHELPGHQQHELPAANDGSRHWREFKTSPGHNSTAHSYYSPPIQSATPPVELDGTGSSVRR</sequence>
<feature type="region of interest" description="Disordered" evidence="5">
    <location>
        <begin position="173"/>
        <end position="215"/>
    </location>
</feature>
<dbReference type="STRING" id="1314773.A0A3N2PSB5"/>
<feature type="transmembrane region" description="Helical" evidence="6">
    <location>
        <begin position="221"/>
        <end position="245"/>
    </location>
</feature>
<protein>
    <recommendedName>
        <fullName evidence="9">Mid2 domain-containing protein</fullName>
    </recommendedName>
</protein>
<evidence type="ECO:0000256" key="6">
    <source>
        <dbReference type="SAM" id="Phobius"/>
    </source>
</evidence>
<evidence type="ECO:0000256" key="5">
    <source>
        <dbReference type="SAM" id="MobiDB-lite"/>
    </source>
</evidence>
<feature type="compositionally biased region" description="Low complexity" evidence="5">
    <location>
        <begin position="173"/>
        <end position="209"/>
    </location>
</feature>
<dbReference type="Proteomes" id="UP000272025">
    <property type="component" value="Unassembled WGS sequence"/>
</dbReference>
<name>A0A3N2PSB5_SODAK</name>
<evidence type="ECO:0000256" key="2">
    <source>
        <dbReference type="ARBA" id="ARBA00022692"/>
    </source>
</evidence>
<dbReference type="OrthoDB" id="4770059at2759"/>
<keyword evidence="3 6" id="KW-1133">Transmembrane helix</keyword>
<keyword evidence="2 6" id="KW-0812">Transmembrane</keyword>
<proteinExistence type="predicted"/>
<dbReference type="RefSeq" id="XP_028465022.1">
    <property type="nucleotide sequence ID" value="XM_028612168.1"/>
</dbReference>
<evidence type="ECO:0000256" key="3">
    <source>
        <dbReference type="ARBA" id="ARBA00022989"/>
    </source>
</evidence>
<dbReference type="AlphaFoldDB" id="A0A3N2PSB5"/>
<evidence type="ECO:0000256" key="1">
    <source>
        <dbReference type="ARBA" id="ARBA00004167"/>
    </source>
</evidence>
<organism evidence="7 8">
    <name type="scientific">Sodiomyces alkalinus (strain CBS 110278 / VKM F-3762 / F11)</name>
    <name type="common">Alkaliphilic filamentous fungus</name>
    <dbReference type="NCBI Taxonomy" id="1314773"/>
    <lineage>
        <taxon>Eukaryota</taxon>
        <taxon>Fungi</taxon>
        <taxon>Dikarya</taxon>
        <taxon>Ascomycota</taxon>
        <taxon>Pezizomycotina</taxon>
        <taxon>Sordariomycetes</taxon>
        <taxon>Hypocreomycetidae</taxon>
        <taxon>Glomerellales</taxon>
        <taxon>Plectosphaerellaceae</taxon>
        <taxon>Sodiomyces</taxon>
    </lineage>
</organism>